<proteinExistence type="predicted"/>
<accession>A0A2R6X442</accession>
<evidence type="ECO:0000313" key="2">
    <source>
        <dbReference type="Proteomes" id="UP000244005"/>
    </source>
</evidence>
<dbReference type="EMBL" id="KZ772709">
    <property type="protein sequence ID" value="PTQ40863.1"/>
    <property type="molecule type" value="Genomic_DNA"/>
</dbReference>
<dbReference type="Proteomes" id="UP000244005">
    <property type="component" value="Unassembled WGS sequence"/>
</dbReference>
<gene>
    <name evidence="1" type="ORF">MARPO_0037s0044</name>
</gene>
<protein>
    <submittedName>
        <fullName evidence="1">Uncharacterized protein</fullName>
    </submittedName>
</protein>
<dbReference type="Gramene" id="Mp3g11530.2">
    <property type="protein sequence ID" value="Mp3g11530.2.cds"/>
    <property type="gene ID" value="Mp3g11530"/>
</dbReference>
<evidence type="ECO:0000313" key="1">
    <source>
        <dbReference type="EMBL" id="PTQ40863.1"/>
    </source>
</evidence>
<keyword evidence="2" id="KW-1185">Reference proteome</keyword>
<reference evidence="2" key="1">
    <citation type="journal article" date="2017" name="Cell">
        <title>Insights into land plant evolution garnered from the Marchantia polymorpha genome.</title>
        <authorList>
            <person name="Bowman J.L."/>
            <person name="Kohchi T."/>
            <person name="Yamato K.T."/>
            <person name="Jenkins J."/>
            <person name="Shu S."/>
            <person name="Ishizaki K."/>
            <person name="Yamaoka S."/>
            <person name="Nishihama R."/>
            <person name="Nakamura Y."/>
            <person name="Berger F."/>
            <person name="Adam C."/>
            <person name="Aki S.S."/>
            <person name="Althoff F."/>
            <person name="Araki T."/>
            <person name="Arteaga-Vazquez M.A."/>
            <person name="Balasubrmanian S."/>
            <person name="Barry K."/>
            <person name="Bauer D."/>
            <person name="Boehm C.R."/>
            <person name="Briginshaw L."/>
            <person name="Caballero-Perez J."/>
            <person name="Catarino B."/>
            <person name="Chen F."/>
            <person name="Chiyoda S."/>
            <person name="Chovatia M."/>
            <person name="Davies K.M."/>
            <person name="Delmans M."/>
            <person name="Demura T."/>
            <person name="Dierschke T."/>
            <person name="Dolan L."/>
            <person name="Dorantes-Acosta A.E."/>
            <person name="Eklund D.M."/>
            <person name="Florent S.N."/>
            <person name="Flores-Sandoval E."/>
            <person name="Fujiyama A."/>
            <person name="Fukuzawa H."/>
            <person name="Galik B."/>
            <person name="Grimanelli D."/>
            <person name="Grimwood J."/>
            <person name="Grossniklaus U."/>
            <person name="Hamada T."/>
            <person name="Haseloff J."/>
            <person name="Hetherington A.J."/>
            <person name="Higo A."/>
            <person name="Hirakawa Y."/>
            <person name="Hundley H.N."/>
            <person name="Ikeda Y."/>
            <person name="Inoue K."/>
            <person name="Inoue S.I."/>
            <person name="Ishida S."/>
            <person name="Jia Q."/>
            <person name="Kakita M."/>
            <person name="Kanazawa T."/>
            <person name="Kawai Y."/>
            <person name="Kawashima T."/>
            <person name="Kennedy M."/>
            <person name="Kinose K."/>
            <person name="Kinoshita T."/>
            <person name="Kohara Y."/>
            <person name="Koide E."/>
            <person name="Komatsu K."/>
            <person name="Kopischke S."/>
            <person name="Kubo M."/>
            <person name="Kyozuka J."/>
            <person name="Lagercrantz U."/>
            <person name="Lin S.S."/>
            <person name="Lindquist E."/>
            <person name="Lipzen A.M."/>
            <person name="Lu C.W."/>
            <person name="De Luna E."/>
            <person name="Martienssen R.A."/>
            <person name="Minamino N."/>
            <person name="Mizutani M."/>
            <person name="Mizutani M."/>
            <person name="Mochizuki N."/>
            <person name="Monte I."/>
            <person name="Mosher R."/>
            <person name="Nagasaki H."/>
            <person name="Nakagami H."/>
            <person name="Naramoto S."/>
            <person name="Nishitani K."/>
            <person name="Ohtani M."/>
            <person name="Okamoto T."/>
            <person name="Okumura M."/>
            <person name="Phillips J."/>
            <person name="Pollak B."/>
            <person name="Reinders A."/>
            <person name="Rovekamp M."/>
            <person name="Sano R."/>
            <person name="Sawa S."/>
            <person name="Schmid M.W."/>
            <person name="Shirakawa M."/>
            <person name="Solano R."/>
            <person name="Spunde A."/>
            <person name="Suetsugu N."/>
            <person name="Sugano S."/>
            <person name="Sugiyama A."/>
            <person name="Sun R."/>
            <person name="Suzuki Y."/>
            <person name="Takenaka M."/>
            <person name="Takezawa D."/>
            <person name="Tomogane H."/>
            <person name="Tsuzuki M."/>
            <person name="Ueda T."/>
            <person name="Umeda M."/>
            <person name="Ward J.M."/>
            <person name="Watanabe Y."/>
            <person name="Yazaki K."/>
            <person name="Yokoyama R."/>
            <person name="Yoshitake Y."/>
            <person name="Yotsui I."/>
            <person name="Zachgo S."/>
            <person name="Schmutz J."/>
        </authorList>
    </citation>
    <scope>NUCLEOTIDE SEQUENCE [LARGE SCALE GENOMIC DNA]</scope>
    <source>
        <strain evidence="2">Tak-1</strain>
    </source>
</reference>
<dbReference type="AlphaFoldDB" id="A0A2R6X442"/>
<sequence>MITPSTIFIHLASSAYKGIAPQFISEDMQARQETMQSFLLSSVSPHTTIILNKHSRLIYGPSQIWETRILGEIAPHDMRFFNGSVIQLLSSRIHIRYFAGRCRALLFYLMLQV</sequence>
<name>A0A2R6X442_MARPO</name>
<organism evidence="1 2">
    <name type="scientific">Marchantia polymorpha</name>
    <name type="common">Common liverwort</name>
    <name type="synonym">Marchantia aquatica</name>
    <dbReference type="NCBI Taxonomy" id="3197"/>
    <lineage>
        <taxon>Eukaryota</taxon>
        <taxon>Viridiplantae</taxon>
        <taxon>Streptophyta</taxon>
        <taxon>Embryophyta</taxon>
        <taxon>Marchantiophyta</taxon>
        <taxon>Marchantiopsida</taxon>
        <taxon>Marchantiidae</taxon>
        <taxon>Marchantiales</taxon>
        <taxon>Marchantiaceae</taxon>
        <taxon>Marchantia</taxon>
    </lineage>
</organism>